<gene>
    <name evidence="1" type="ordered locus">Mnod_0636</name>
</gene>
<evidence type="ECO:0000313" key="2">
    <source>
        <dbReference type="Proteomes" id="UP000008207"/>
    </source>
</evidence>
<dbReference type="eggNOG" id="COG0515">
    <property type="taxonomic scope" value="Bacteria"/>
</dbReference>
<keyword evidence="2" id="KW-1185">Reference proteome</keyword>
<dbReference type="OrthoDB" id="9801841at2"/>
<protein>
    <submittedName>
        <fullName evidence="1">Uncharacterized protein</fullName>
    </submittedName>
</protein>
<dbReference type="Proteomes" id="UP000008207">
    <property type="component" value="Chromosome"/>
</dbReference>
<accession>B8IDU8</accession>
<dbReference type="RefSeq" id="WP_015927376.1">
    <property type="nucleotide sequence ID" value="NC_011894.1"/>
</dbReference>
<dbReference type="HOGENOM" id="CLU_032040_0_0_5"/>
<dbReference type="EMBL" id="CP001349">
    <property type="protein sequence ID" value="ACL55670.1"/>
    <property type="molecule type" value="Genomic_DNA"/>
</dbReference>
<organism evidence="1 2">
    <name type="scientific">Methylobacterium nodulans (strain LMG 21967 / CNCM I-2342 / ORS 2060)</name>
    <dbReference type="NCBI Taxonomy" id="460265"/>
    <lineage>
        <taxon>Bacteria</taxon>
        <taxon>Pseudomonadati</taxon>
        <taxon>Pseudomonadota</taxon>
        <taxon>Alphaproteobacteria</taxon>
        <taxon>Hyphomicrobiales</taxon>
        <taxon>Methylobacteriaceae</taxon>
        <taxon>Methylobacterium</taxon>
    </lineage>
</organism>
<dbReference type="KEGG" id="mno:Mnod_0636"/>
<name>B8IDU8_METNO</name>
<sequence length="599" mass="66954">MSTKALVDFLATYGPTPAAQSMYDEHVLEGARRFEVSPISVNTDKVDRILSALMGEQPRSVILTGTAGDGKTWHCRKVFTALVGTEEEWRKTDCRIDKTLRDGRRLVIIKDLSQYNEKPEQDEIVRGLCRSAYGECGTVYLVAANDGQLLRTLRRYAEADDSGKAAEEAIRNMLKNDASRVPGLRLDIWNLSRQPHDETFDKLLDAVVDHEGWGGCASCGSALSCPIRRNRDLLKQKSSVGLRARMRDMIRIAADNDMHLPIRQVLLVIVNTLLGVRGLRSKLMSCSSAAALVSEGKLISSNPYDNVFGLNLEADRSTYRAFGILAAFGVGRETNNLIDGVLIDAEPQAAHSQFVADDPLFGEALFEPMRRQYRRGEAIDQDEFRHAIEQQRRRLFFRLPVPQALSQSDLDPWRLTVFMHGGEYLMFADSLRRGQVDARIRNRLAIGLNRTYTGMMCDDGASLWFAAPAANAQSRIGQVLDIEMPVGERRAVRVHLDFDALGPHRTLRMIVREGKDVVEANALQPLLFEYLLRVEAGSLPGSFSRQCSEELRQFRLRVIASLEKRGLIDSEGVEDIQIVRLSPEGRLNADKVGVVALES</sequence>
<dbReference type="AlphaFoldDB" id="B8IDU8"/>
<proteinExistence type="predicted"/>
<dbReference type="STRING" id="460265.Mnod_0636"/>
<evidence type="ECO:0000313" key="1">
    <source>
        <dbReference type="EMBL" id="ACL55670.1"/>
    </source>
</evidence>
<reference evidence="1 2" key="1">
    <citation type="submission" date="2009-01" db="EMBL/GenBank/DDBJ databases">
        <title>Complete sequence of chromosome of Methylobacterium nodulans ORS 2060.</title>
        <authorList>
            <consortium name="US DOE Joint Genome Institute"/>
            <person name="Lucas S."/>
            <person name="Copeland A."/>
            <person name="Lapidus A."/>
            <person name="Glavina del Rio T."/>
            <person name="Dalin E."/>
            <person name="Tice H."/>
            <person name="Bruce D."/>
            <person name="Goodwin L."/>
            <person name="Pitluck S."/>
            <person name="Sims D."/>
            <person name="Brettin T."/>
            <person name="Detter J.C."/>
            <person name="Han C."/>
            <person name="Larimer F."/>
            <person name="Land M."/>
            <person name="Hauser L."/>
            <person name="Kyrpides N."/>
            <person name="Ivanova N."/>
            <person name="Marx C.J."/>
            <person name="Richardson P."/>
        </authorList>
    </citation>
    <scope>NUCLEOTIDE SEQUENCE [LARGE SCALE GENOMIC DNA]</scope>
    <source>
        <strain evidence="2">LMG 21967 / CNCM I-2342 / ORS 2060</strain>
    </source>
</reference>